<sequence length="248" mass="29171">MEVIIKQNENSLKKVQGLKANLYYDKALVVCNKILDNLKPIALQEPDITDDIQLMAITIGEISEIYEKKKELQYSLQYKKVQRRFLSYLKSQNSILIEEPYEMNDSIRSKKDLINKLDEIREMTISLSNNPEDAMNQILESLQRSKEKRVKSALESIVNSQNKNDKNKNDIELTKFERFIEFIFNHPILFALFVILVFSCLIFYITTHFRTEIEVSKNTKERIKKISNHISNFNNIKPQPKVKNHNDL</sequence>
<dbReference type="EMBL" id="JAPFFF010000018">
    <property type="protein sequence ID" value="KAK8860437.1"/>
    <property type="molecule type" value="Genomic_DNA"/>
</dbReference>
<evidence type="ECO:0000256" key="1">
    <source>
        <dbReference type="SAM" id="Phobius"/>
    </source>
</evidence>
<keyword evidence="3" id="KW-1185">Reference proteome</keyword>
<accession>A0ABR2ICE1</accession>
<comment type="caution">
    <text evidence="2">The sequence shown here is derived from an EMBL/GenBank/DDBJ whole genome shotgun (WGS) entry which is preliminary data.</text>
</comment>
<protein>
    <submittedName>
        <fullName evidence="2">Uncharacterized protein</fullName>
    </submittedName>
</protein>
<keyword evidence="1" id="KW-0812">Transmembrane</keyword>
<organism evidence="2 3">
    <name type="scientific">Tritrichomonas musculus</name>
    <dbReference type="NCBI Taxonomy" id="1915356"/>
    <lineage>
        <taxon>Eukaryota</taxon>
        <taxon>Metamonada</taxon>
        <taxon>Parabasalia</taxon>
        <taxon>Tritrichomonadida</taxon>
        <taxon>Tritrichomonadidae</taxon>
        <taxon>Tritrichomonas</taxon>
    </lineage>
</organism>
<evidence type="ECO:0000313" key="3">
    <source>
        <dbReference type="Proteomes" id="UP001470230"/>
    </source>
</evidence>
<gene>
    <name evidence="2" type="ORF">M9Y10_012102</name>
</gene>
<dbReference type="Proteomes" id="UP001470230">
    <property type="component" value="Unassembled WGS sequence"/>
</dbReference>
<evidence type="ECO:0000313" key="2">
    <source>
        <dbReference type="EMBL" id="KAK8860437.1"/>
    </source>
</evidence>
<name>A0ABR2ICE1_9EUKA</name>
<reference evidence="2 3" key="1">
    <citation type="submission" date="2024-04" db="EMBL/GenBank/DDBJ databases">
        <title>Tritrichomonas musculus Genome.</title>
        <authorList>
            <person name="Alves-Ferreira E."/>
            <person name="Grigg M."/>
            <person name="Lorenzi H."/>
            <person name="Galac M."/>
        </authorList>
    </citation>
    <scope>NUCLEOTIDE SEQUENCE [LARGE SCALE GENOMIC DNA]</scope>
    <source>
        <strain evidence="2 3">EAF2021</strain>
    </source>
</reference>
<keyword evidence="1" id="KW-0472">Membrane</keyword>
<feature type="transmembrane region" description="Helical" evidence="1">
    <location>
        <begin position="188"/>
        <end position="207"/>
    </location>
</feature>
<proteinExistence type="predicted"/>
<keyword evidence="1" id="KW-1133">Transmembrane helix</keyword>